<evidence type="ECO:0000259" key="2">
    <source>
        <dbReference type="PROSITE" id="PS51745"/>
    </source>
</evidence>
<name>A0A409YI76_9AGAR</name>
<protein>
    <recommendedName>
        <fullName evidence="2">PB1 domain-containing protein</fullName>
    </recommendedName>
</protein>
<proteinExistence type="predicted"/>
<evidence type="ECO:0000313" key="3">
    <source>
        <dbReference type="EMBL" id="PPR02692.1"/>
    </source>
</evidence>
<dbReference type="InterPro" id="IPR000270">
    <property type="entry name" value="PB1_dom"/>
</dbReference>
<feature type="domain" description="PB1" evidence="2">
    <location>
        <begin position="1"/>
        <end position="90"/>
    </location>
</feature>
<dbReference type="PROSITE" id="PS51745">
    <property type="entry name" value="PB1"/>
    <property type="match status" value="1"/>
</dbReference>
<gene>
    <name evidence="3" type="ORF">CVT26_009794</name>
</gene>
<dbReference type="PRINTS" id="PR01217">
    <property type="entry name" value="PRICHEXTENSN"/>
</dbReference>
<comment type="caution">
    <text evidence="3">The sequence shown here is derived from an EMBL/GenBank/DDBJ whole genome shotgun (WGS) entry which is preliminary data.</text>
</comment>
<dbReference type="Pfam" id="PF00564">
    <property type="entry name" value="PB1"/>
    <property type="match status" value="1"/>
</dbReference>
<dbReference type="OrthoDB" id="661148at2759"/>
<feature type="region of interest" description="Disordered" evidence="1">
    <location>
        <begin position="415"/>
        <end position="565"/>
    </location>
</feature>
<dbReference type="SUPFAM" id="SSF54277">
    <property type="entry name" value="CAD &amp; PB1 domains"/>
    <property type="match status" value="1"/>
</dbReference>
<reference evidence="3 4" key="1">
    <citation type="journal article" date="2018" name="Evol. Lett.">
        <title>Horizontal gene cluster transfer increased hallucinogenic mushroom diversity.</title>
        <authorList>
            <person name="Reynolds H.T."/>
            <person name="Vijayakumar V."/>
            <person name="Gluck-Thaler E."/>
            <person name="Korotkin H.B."/>
            <person name="Matheny P.B."/>
            <person name="Slot J.C."/>
        </authorList>
    </citation>
    <scope>NUCLEOTIDE SEQUENCE [LARGE SCALE GENOMIC DNA]</scope>
    <source>
        <strain evidence="3 4">SRW20</strain>
    </source>
</reference>
<feature type="compositionally biased region" description="Polar residues" evidence="1">
    <location>
        <begin position="218"/>
        <end position="229"/>
    </location>
</feature>
<accession>A0A409YI76</accession>
<feature type="region of interest" description="Disordered" evidence="1">
    <location>
        <begin position="577"/>
        <end position="656"/>
    </location>
</feature>
<dbReference type="STRING" id="231916.A0A409YI76"/>
<feature type="compositionally biased region" description="Pro residues" evidence="1">
    <location>
        <begin position="416"/>
        <end position="447"/>
    </location>
</feature>
<feature type="compositionally biased region" description="Basic and acidic residues" evidence="1">
    <location>
        <begin position="195"/>
        <end position="205"/>
    </location>
</feature>
<dbReference type="AlphaFoldDB" id="A0A409YI76"/>
<dbReference type="EMBL" id="NHYE01000828">
    <property type="protein sequence ID" value="PPR02692.1"/>
    <property type="molecule type" value="Genomic_DNA"/>
</dbReference>
<evidence type="ECO:0000256" key="1">
    <source>
        <dbReference type="SAM" id="MobiDB-lite"/>
    </source>
</evidence>
<feature type="region of interest" description="Disordered" evidence="1">
    <location>
        <begin position="195"/>
        <end position="265"/>
    </location>
</feature>
<sequence>MPPVHFKLTKADGHTRRVTFPDFPSWIELASKLQALYGIPTDKVGVSYVDNDNDEITASSNEELQDFYQTTHEPGHLIKFNVLDLSVPRETAASQLSNPSRNTFGPDNFDFPDADWQPLGAFAVADFVDNLAEGPHAFVEVVNSDFSSIAKDNESDSDDGQSTVQPPLFDKGKGKASSLGAASAVSMVDEEPPEKFPVHVLDHGSSKSPPVDGGLRNNPPNIAAQSTPKAQAEALKVQETAAQEPETAEDPPLPSFDLPPSQSNASASLSHDLAIFIDNLQNIVSSHPELSEGARNIVRNAISGTYWQAHRSALSQAAEELRQPVEQLEEDSARRVSEALGNFFRSMSLLAVNDTQNIPQASASQDQHEPLTSRPPFPARRPWYRRYTSMYDPSVNNPQWATYWHSPSWPLNLSPSRPPAPPGPPPPPVPPPPPPAVQPSAPPPPVDPLKFSEGPLLPPPPPPVPAPMPFNIAPHIPIPPPHPPIPIPPPGPPGPHVHPSSIGAHPHWYSQYYKPQSQPSEVPTMAPKPPGNHDITSNQAFDAQRLPQQDRASRPSAQELRSQVEEARRLYKAQKEAYRREREERRKAKLAREVTNTSISATRAPENEGPSQVISNARGSYPQLEIYSAGAPKRQNTHLGRGTSRRGEGNPEDLNVRARNRILRRLADMGFSEQSHPNLLDKIKAQIPANKVISKEQEDDIVTTLLEDLLAQSIKSPVASGSGAKAKDMPGDWVL</sequence>
<dbReference type="InterPro" id="IPR053793">
    <property type="entry name" value="PB1-like"/>
</dbReference>
<organism evidence="3 4">
    <name type="scientific">Gymnopilus dilepis</name>
    <dbReference type="NCBI Taxonomy" id="231916"/>
    <lineage>
        <taxon>Eukaryota</taxon>
        <taxon>Fungi</taxon>
        <taxon>Dikarya</taxon>
        <taxon>Basidiomycota</taxon>
        <taxon>Agaricomycotina</taxon>
        <taxon>Agaricomycetes</taxon>
        <taxon>Agaricomycetidae</taxon>
        <taxon>Agaricales</taxon>
        <taxon>Agaricineae</taxon>
        <taxon>Hymenogastraceae</taxon>
        <taxon>Gymnopilus</taxon>
    </lineage>
</organism>
<keyword evidence="4" id="KW-1185">Reference proteome</keyword>
<dbReference type="InParanoid" id="A0A409YI76"/>
<dbReference type="Gene3D" id="3.10.20.90">
    <property type="entry name" value="Phosphatidylinositol 3-kinase Catalytic Subunit, Chain A, domain 1"/>
    <property type="match status" value="1"/>
</dbReference>
<dbReference type="SMART" id="SM00666">
    <property type="entry name" value="PB1"/>
    <property type="match status" value="1"/>
</dbReference>
<feature type="region of interest" description="Disordered" evidence="1">
    <location>
        <begin position="150"/>
        <end position="176"/>
    </location>
</feature>
<feature type="compositionally biased region" description="Pro residues" evidence="1">
    <location>
        <begin position="476"/>
        <end position="496"/>
    </location>
</feature>
<dbReference type="Proteomes" id="UP000284706">
    <property type="component" value="Unassembled WGS sequence"/>
</dbReference>
<feature type="compositionally biased region" description="Basic and acidic residues" evidence="1">
    <location>
        <begin position="577"/>
        <end position="592"/>
    </location>
</feature>
<feature type="compositionally biased region" description="Pro residues" evidence="1">
    <location>
        <begin position="456"/>
        <end position="468"/>
    </location>
</feature>
<evidence type="ECO:0000313" key="4">
    <source>
        <dbReference type="Proteomes" id="UP000284706"/>
    </source>
</evidence>
<feature type="compositionally biased region" description="Polar residues" evidence="1">
    <location>
        <begin position="609"/>
        <end position="618"/>
    </location>
</feature>